<organism evidence="1 2">
    <name type="scientific">Gossypium barbadense</name>
    <name type="common">Sea Island cotton</name>
    <name type="synonym">Hibiscus barbadensis</name>
    <dbReference type="NCBI Taxonomy" id="3634"/>
    <lineage>
        <taxon>Eukaryota</taxon>
        <taxon>Viridiplantae</taxon>
        <taxon>Streptophyta</taxon>
        <taxon>Embryophyta</taxon>
        <taxon>Tracheophyta</taxon>
        <taxon>Spermatophyta</taxon>
        <taxon>Magnoliopsida</taxon>
        <taxon>eudicotyledons</taxon>
        <taxon>Gunneridae</taxon>
        <taxon>Pentapetalae</taxon>
        <taxon>rosids</taxon>
        <taxon>malvids</taxon>
        <taxon>Malvales</taxon>
        <taxon>Malvaceae</taxon>
        <taxon>Malvoideae</taxon>
        <taxon>Gossypium</taxon>
    </lineage>
</organism>
<gene>
    <name evidence="1" type="ORF">GOBAR_AA13809</name>
</gene>
<dbReference type="AlphaFoldDB" id="A0A2P5XU03"/>
<dbReference type="Proteomes" id="UP000239757">
    <property type="component" value="Unassembled WGS sequence"/>
</dbReference>
<protein>
    <submittedName>
        <fullName evidence="1">Uncharacterized protein</fullName>
    </submittedName>
</protein>
<evidence type="ECO:0000313" key="2">
    <source>
        <dbReference type="Proteomes" id="UP000239757"/>
    </source>
</evidence>
<proteinExistence type="predicted"/>
<name>A0A2P5XU03_GOSBA</name>
<reference evidence="1 2" key="1">
    <citation type="submission" date="2015-01" db="EMBL/GenBank/DDBJ databases">
        <title>Genome of allotetraploid Gossypium barbadense reveals genomic plasticity and fiber elongation in cotton evolution.</title>
        <authorList>
            <person name="Chen X."/>
            <person name="Liu X."/>
            <person name="Zhao B."/>
            <person name="Zheng H."/>
            <person name="Hu Y."/>
            <person name="Lu G."/>
            <person name="Yang C."/>
            <person name="Chen J."/>
            <person name="Shan C."/>
            <person name="Zhang L."/>
            <person name="Zhou Y."/>
            <person name="Wang L."/>
            <person name="Guo W."/>
            <person name="Bai Y."/>
            <person name="Ruan J."/>
            <person name="Shangguan X."/>
            <person name="Mao Y."/>
            <person name="Jiang J."/>
            <person name="Zhu Y."/>
            <person name="Lei J."/>
            <person name="Kang H."/>
            <person name="Chen S."/>
            <person name="He X."/>
            <person name="Wang R."/>
            <person name="Wang Y."/>
            <person name="Chen J."/>
            <person name="Wang L."/>
            <person name="Yu S."/>
            <person name="Wang B."/>
            <person name="Wei J."/>
            <person name="Song S."/>
            <person name="Lu X."/>
            <person name="Gao Z."/>
            <person name="Gu W."/>
            <person name="Deng X."/>
            <person name="Ma D."/>
            <person name="Wang S."/>
            <person name="Liang W."/>
            <person name="Fang L."/>
            <person name="Cai C."/>
            <person name="Zhu X."/>
            <person name="Zhou B."/>
            <person name="Zhang Y."/>
            <person name="Chen Z."/>
            <person name="Xu S."/>
            <person name="Zhu R."/>
            <person name="Wang S."/>
            <person name="Zhang T."/>
            <person name="Zhao G."/>
        </authorList>
    </citation>
    <scope>NUCLEOTIDE SEQUENCE [LARGE SCALE GENOMIC DNA]</scope>
    <source>
        <strain evidence="2">cv. Xinhai21</strain>
        <tissue evidence="1">Leaf</tissue>
    </source>
</reference>
<evidence type="ECO:0000313" key="1">
    <source>
        <dbReference type="EMBL" id="PPS06841.1"/>
    </source>
</evidence>
<dbReference type="EMBL" id="KZ664227">
    <property type="protein sequence ID" value="PPS06841.1"/>
    <property type="molecule type" value="Genomic_DNA"/>
</dbReference>
<accession>A0A2P5XU03</accession>
<sequence>MTRRWRMRWILVMERDIISEVLRVQSQSNAELRDIHMSRQAIEFEVDSAWLVMSHHHMMKRKGIGVACVWVTRWGKGVGGFWRGDGKSGGSEHGGFEGKDVEGVMGKKREKSSGWDALGRWWRVVAGSLVLWRTACGGAMEKKEEEKEKLSCEGR</sequence>